<dbReference type="Proteomes" id="UP001500689">
    <property type="component" value="Unassembled WGS sequence"/>
</dbReference>
<reference evidence="4" key="1">
    <citation type="journal article" date="2019" name="Int. J. Syst. Evol. Microbiol.">
        <title>The Global Catalogue of Microorganisms (GCM) 10K type strain sequencing project: providing services to taxonomists for standard genome sequencing and annotation.</title>
        <authorList>
            <consortium name="The Broad Institute Genomics Platform"/>
            <consortium name="The Broad Institute Genome Sequencing Center for Infectious Disease"/>
            <person name="Wu L."/>
            <person name="Ma J."/>
        </authorList>
    </citation>
    <scope>NUCLEOTIDE SEQUENCE [LARGE SCALE GENOMIC DNA]</scope>
    <source>
        <strain evidence="4">JCM 16898</strain>
    </source>
</reference>
<comment type="caution">
    <text evidence="3">The sequence shown here is derived from an EMBL/GenBank/DDBJ whole genome shotgun (WGS) entry which is preliminary data.</text>
</comment>
<accession>A0ABP6UYG7</accession>
<dbReference type="EMBL" id="BAAAZN010000001">
    <property type="protein sequence ID" value="GAA3523413.1"/>
    <property type="molecule type" value="Genomic_DNA"/>
</dbReference>
<keyword evidence="4" id="KW-1185">Reference proteome</keyword>
<dbReference type="InterPro" id="IPR001173">
    <property type="entry name" value="Glyco_trans_2-like"/>
</dbReference>
<proteinExistence type="predicted"/>
<feature type="domain" description="Glycosyltransferase 2-like" evidence="2">
    <location>
        <begin position="379"/>
        <end position="545"/>
    </location>
</feature>
<dbReference type="Gene3D" id="3.90.550.10">
    <property type="entry name" value="Spore Coat Polysaccharide Biosynthesis Protein SpsA, Chain A"/>
    <property type="match status" value="2"/>
</dbReference>
<dbReference type="InterPro" id="IPR029044">
    <property type="entry name" value="Nucleotide-diphossugar_trans"/>
</dbReference>
<dbReference type="SUPFAM" id="SSF53448">
    <property type="entry name" value="Nucleotide-diphospho-sugar transferases"/>
    <property type="match status" value="2"/>
</dbReference>
<dbReference type="InterPro" id="IPR050834">
    <property type="entry name" value="Glycosyltransf_2"/>
</dbReference>
<organism evidence="3 4">
    <name type="scientific">Amycolatopsis ultiminotia</name>
    <dbReference type="NCBI Taxonomy" id="543629"/>
    <lineage>
        <taxon>Bacteria</taxon>
        <taxon>Bacillati</taxon>
        <taxon>Actinomycetota</taxon>
        <taxon>Actinomycetes</taxon>
        <taxon>Pseudonocardiales</taxon>
        <taxon>Pseudonocardiaceae</taxon>
        <taxon>Amycolatopsis</taxon>
    </lineage>
</organism>
<protein>
    <recommendedName>
        <fullName evidence="2">Glycosyltransferase 2-like domain-containing protein</fullName>
    </recommendedName>
</protein>
<dbReference type="RefSeq" id="WP_344854271.1">
    <property type="nucleotide sequence ID" value="NZ_BAAAZN010000001.1"/>
</dbReference>
<name>A0ABP6UYG7_9PSEU</name>
<evidence type="ECO:0000256" key="1">
    <source>
        <dbReference type="SAM" id="MobiDB-lite"/>
    </source>
</evidence>
<feature type="domain" description="Glycosyltransferase 2-like" evidence="2">
    <location>
        <begin position="9"/>
        <end position="176"/>
    </location>
</feature>
<feature type="region of interest" description="Disordered" evidence="1">
    <location>
        <begin position="639"/>
        <end position="658"/>
    </location>
</feature>
<gene>
    <name evidence="3" type="ORF">GCM10022222_01800</name>
</gene>
<dbReference type="PANTHER" id="PTHR43685">
    <property type="entry name" value="GLYCOSYLTRANSFERASE"/>
    <property type="match status" value="1"/>
</dbReference>
<evidence type="ECO:0000259" key="2">
    <source>
        <dbReference type="Pfam" id="PF00535"/>
    </source>
</evidence>
<sequence>MTERHPAVSVVLCCYTEDRWDDVVEAVKSVGGQTRPPAELIVVVDHNPALLRRASEALGAPAVRVLENHHRAGLSGARNTGYEAATGEIVAFLDDDATADSWWLEEMLAPYADPAVAAVGGRAIPAWPDGSAPRWLTPELYWIVGCGYTGQPQTRAEVRNLMGCAMSFRRAHLERLGGFAESVGRTAALPLGCEETELCIRLRQEVPGAKVVLEPAATVRHRVTPNRTARGYIRHRSWAEGISKAAVSRLVGKQDALETERSYLRSVLPKAVVRELRGGNVAGVGGIVVATAAAGAGYLRGRLRPFEPEPETSSIPVRTVDLADESEVDWSGEAAALVRSGEVVLGSVRRPEDAAVLAGRLAAQRDERPPRPETLPRVSVVLATAGSPDDVARCVRSLLATGYPDLEILIVDNVPDGPRAQLRELSTTDDRIRLLHEPVPGASRARNRGAREATGTVLAFTDDDTVVDRGWLVELVAELAQPGTPCVTGLVAPLCLDTPAQVWFEAFGGFGKGYRRQTFDADPHRLQSPGRFGSGNNMAWRRDAFLALGGFDERLGPGRRTKSGEDLDLYLRLVRSGERVVYTPHAVVRHEHRATEGELLRQLRGYGTGLAAMYLLHAARPGGLRELALAVPRGLPRLLGRRSDNAGTTGTGAEPPAVPRRLIVEQLRGTVSAPLALLRERAR</sequence>
<dbReference type="PANTHER" id="PTHR43685:SF2">
    <property type="entry name" value="GLYCOSYLTRANSFERASE 2-LIKE DOMAIN-CONTAINING PROTEIN"/>
    <property type="match status" value="1"/>
</dbReference>
<evidence type="ECO:0000313" key="4">
    <source>
        <dbReference type="Proteomes" id="UP001500689"/>
    </source>
</evidence>
<evidence type="ECO:0000313" key="3">
    <source>
        <dbReference type="EMBL" id="GAA3523413.1"/>
    </source>
</evidence>
<dbReference type="Pfam" id="PF00535">
    <property type="entry name" value="Glycos_transf_2"/>
    <property type="match status" value="2"/>
</dbReference>